<protein>
    <recommendedName>
        <fullName evidence="3">Integron gene cassette protein</fullName>
    </recommendedName>
</protein>
<dbReference type="Proteomes" id="UP000681341">
    <property type="component" value="Unassembled WGS sequence"/>
</dbReference>
<proteinExistence type="predicted"/>
<reference evidence="1 2" key="1">
    <citation type="submission" date="2021-03" db="EMBL/GenBank/DDBJ databases">
        <title>Glycomyces sp. nov., a novel actinomycete isolated from soil.</title>
        <authorList>
            <person name="Yang X."/>
            <person name="Xu X."/>
        </authorList>
    </citation>
    <scope>NUCLEOTIDE SEQUENCE [LARGE SCALE GENOMIC DNA]</scope>
    <source>
        <strain evidence="1 2">NEAU-S30</strain>
    </source>
</reference>
<evidence type="ECO:0000313" key="2">
    <source>
        <dbReference type="Proteomes" id="UP000681341"/>
    </source>
</evidence>
<evidence type="ECO:0000313" key="1">
    <source>
        <dbReference type="EMBL" id="MBO3735452.1"/>
    </source>
</evidence>
<name>A0ABS3UCM7_9ACTN</name>
<evidence type="ECO:0008006" key="3">
    <source>
        <dbReference type="Google" id="ProtNLM"/>
    </source>
</evidence>
<accession>A0ABS3UCM7</accession>
<gene>
    <name evidence="1" type="ORF">J5V16_21710</name>
</gene>
<organism evidence="1 2">
    <name type="scientific">Glycomyces niveus</name>
    <dbReference type="NCBI Taxonomy" id="2820287"/>
    <lineage>
        <taxon>Bacteria</taxon>
        <taxon>Bacillati</taxon>
        <taxon>Actinomycetota</taxon>
        <taxon>Actinomycetes</taxon>
        <taxon>Glycomycetales</taxon>
        <taxon>Glycomycetaceae</taxon>
        <taxon>Glycomyces</taxon>
    </lineage>
</organism>
<keyword evidence="2" id="KW-1185">Reference proteome</keyword>
<sequence>MNRVEFVVAPDGSTCLDIKIDDVRLQEHARRAEITSAAAEGEPDLAGAYDGLTPLHAVCWPSRHFLGEPALPATDDGDTVLLGCDCGDWGCWPLVARVEVADAAVTWHHFKNPHREAWDLSRLGPFTFERAQYEASLRATEQV</sequence>
<dbReference type="RefSeq" id="WP_208499078.1">
    <property type="nucleotide sequence ID" value="NZ_JAGFNP010000015.1"/>
</dbReference>
<comment type="caution">
    <text evidence="1">The sequence shown here is derived from an EMBL/GenBank/DDBJ whole genome shotgun (WGS) entry which is preliminary data.</text>
</comment>
<dbReference type="EMBL" id="JAGFNP010000015">
    <property type="protein sequence ID" value="MBO3735452.1"/>
    <property type="molecule type" value="Genomic_DNA"/>
</dbReference>